<dbReference type="SMART" id="SM00388">
    <property type="entry name" value="HisKA"/>
    <property type="match status" value="1"/>
</dbReference>
<evidence type="ECO:0000256" key="10">
    <source>
        <dbReference type="ARBA" id="ARBA00023136"/>
    </source>
</evidence>
<feature type="domain" description="HAMP" evidence="14">
    <location>
        <begin position="191"/>
        <end position="245"/>
    </location>
</feature>
<comment type="caution">
    <text evidence="15">The sequence shown here is derived from an EMBL/GenBank/DDBJ whole genome shotgun (WGS) entry which is preliminary data.</text>
</comment>
<accession>A0ABR9R4F5</accession>
<dbReference type="GO" id="GO:0016301">
    <property type="term" value="F:kinase activity"/>
    <property type="evidence" value="ECO:0007669"/>
    <property type="project" value="UniProtKB-KW"/>
</dbReference>
<dbReference type="InterPro" id="IPR036097">
    <property type="entry name" value="HisK_dim/P_sf"/>
</dbReference>
<keyword evidence="8 12" id="KW-1133">Transmembrane helix</keyword>
<dbReference type="SUPFAM" id="SSF47384">
    <property type="entry name" value="Homodimeric domain of signal transducing histidine kinase"/>
    <property type="match status" value="1"/>
</dbReference>
<organism evidence="15 16">
    <name type="scientific">Gemmiger gallinarum</name>
    <dbReference type="NCBI Taxonomy" id="2779354"/>
    <lineage>
        <taxon>Bacteria</taxon>
        <taxon>Bacillati</taxon>
        <taxon>Bacillota</taxon>
        <taxon>Clostridia</taxon>
        <taxon>Eubacteriales</taxon>
        <taxon>Gemmiger</taxon>
    </lineage>
</organism>
<dbReference type="PANTHER" id="PTHR45436">
    <property type="entry name" value="SENSOR HISTIDINE KINASE YKOH"/>
    <property type="match status" value="1"/>
</dbReference>
<reference evidence="15 16" key="1">
    <citation type="submission" date="2020-10" db="EMBL/GenBank/DDBJ databases">
        <title>ChiBAC.</title>
        <authorList>
            <person name="Zenner C."/>
            <person name="Hitch T.C.A."/>
            <person name="Clavel T."/>
        </authorList>
    </citation>
    <scope>NUCLEOTIDE SEQUENCE [LARGE SCALE GENOMIC DNA]</scope>
    <source>
        <strain evidence="15 16">DSM 109015</strain>
    </source>
</reference>
<evidence type="ECO:0000256" key="9">
    <source>
        <dbReference type="ARBA" id="ARBA00023012"/>
    </source>
</evidence>
<keyword evidence="9" id="KW-0902">Two-component regulatory system</keyword>
<evidence type="ECO:0000313" key="16">
    <source>
        <dbReference type="Proteomes" id="UP000768567"/>
    </source>
</evidence>
<feature type="compositionally biased region" description="Low complexity" evidence="11">
    <location>
        <begin position="473"/>
        <end position="484"/>
    </location>
</feature>
<dbReference type="SMART" id="SM00304">
    <property type="entry name" value="HAMP"/>
    <property type="match status" value="1"/>
</dbReference>
<dbReference type="PROSITE" id="PS50109">
    <property type="entry name" value="HIS_KIN"/>
    <property type="match status" value="1"/>
</dbReference>
<dbReference type="Gene3D" id="1.10.287.130">
    <property type="match status" value="1"/>
</dbReference>
<evidence type="ECO:0000256" key="3">
    <source>
        <dbReference type="ARBA" id="ARBA00012438"/>
    </source>
</evidence>
<evidence type="ECO:0000259" key="14">
    <source>
        <dbReference type="PROSITE" id="PS50885"/>
    </source>
</evidence>
<comment type="catalytic activity">
    <reaction evidence="1">
        <text>ATP + protein L-histidine = ADP + protein N-phospho-L-histidine.</text>
        <dbReference type="EC" id="2.7.13.3"/>
    </reaction>
</comment>
<proteinExistence type="predicted"/>
<keyword evidence="7 15" id="KW-0418">Kinase</keyword>
<dbReference type="Proteomes" id="UP000768567">
    <property type="component" value="Unassembled WGS sequence"/>
</dbReference>
<dbReference type="EMBL" id="JADCKC010000002">
    <property type="protein sequence ID" value="MBE5037935.1"/>
    <property type="molecule type" value="Genomic_DNA"/>
</dbReference>
<dbReference type="InterPro" id="IPR050428">
    <property type="entry name" value="TCS_sensor_his_kinase"/>
</dbReference>
<evidence type="ECO:0000256" key="2">
    <source>
        <dbReference type="ARBA" id="ARBA00004370"/>
    </source>
</evidence>
<evidence type="ECO:0000256" key="4">
    <source>
        <dbReference type="ARBA" id="ARBA00022553"/>
    </source>
</evidence>
<feature type="region of interest" description="Disordered" evidence="11">
    <location>
        <begin position="473"/>
        <end position="514"/>
    </location>
</feature>
<dbReference type="InterPro" id="IPR005467">
    <property type="entry name" value="His_kinase_dom"/>
</dbReference>
<keyword evidence="5" id="KW-0808">Transferase</keyword>
<keyword evidence="10 12" id="KW-0472">Membrane</keyword>
<feature type="compositionally biased region" description="Gly residues" evidence="11">
    <location>
        <begin position="485"/>
        <end position="497"/>
    </location>
</feature>
<dbReference type="PRINTS" id="PR00344">
    <property type="entry name" value="BCTRLSENSOR"/>
</dbReference>
<dbReference type="CDD" id="cd00075">
    <property type="entry name" value="HATPase"/>
    <property type="match status" value="1"/>
</dbReference>
<sequence length="514" mass="55380">MQKLRTPHFWQAIYLATLALFLVCLFGGVLGVATISCRLSFDARCDEFLARQRAFVQRLSQDVPAVAGNRPAALDSLYVYHAMQANSDGMRVSIRLNGQTCYSDLPVDDDFLPELTLLEPGQRSWQVREIMGWHLIFATTSMSGSMDGYVITACADMEEFFRDWQRTALLFTLLCAAVSVLFAAGLYGVLRRMNRPLQSLTETARRVAAGDYSARTPVADTRRDELGELGRTLNDMTARVQDQLAQLAAEADGKQALVDDLSHEMRTPLTAIGGYAQTIRLADLRGEELMQAAESIEFESRRLLNLSEQLLRLSVLNHEAPEFHDISAGALMGRVLNAVGPKAAARGVRLEATPAPETVDTPVSCQPDLMESLLVNLCDNGVKACAPGGRVLLAFAVTGAQAAFVVRDNGRGMDAETLARIGRPFYRADKARSRAEGGAGLGVSICYAIARAHGAELTYESKPGQGTTATLRLAPRTANPDAPAGGPGHSGDSGAGAGEDPAFLQPCNTSETAR</sequence>
<evidence type="ECO:0000256" key="6">
    <source>
        <dbReference type="ARBA" id="ARBA00022692"/>
    </source>
</evidence>
<dbReference type="Gene3D" id="3.30.565.10">
    <property type="entry name" value="Histidine kinase-like ATPase, C-terminal domain"/>
    <property type="match status" value="1"/>
</dbReference>
<keyword evidence="16" id="KW-1185">Reference proteome</keyword>
<dbReference type="CDD" id="cd06225">
    <property type="entry name" value="HAMP"/>
    <property type="match status" value="1"/>
</dbReference>
<dbReference type="PANTHER" id="PTHR45436:SF5">
    <property type="entry name" value="SENSOR HISTIDINE KINASE TRCS"/>
    <property type="match status" value="1"/>
</dbReference>
<dbReference type="Pfam" id="PF00512">
    <property type="entry name" value="HisKA"/>
    <property type="match status" value="1"/>
</dbReference>
<dbReference type="SMART" id="SM00387">
    <property type="entry name" value="HATPase_c"/>
    <property type="match status" value="1"/>
</dbReference>
<dbReference type="SUPFAM" id="SSF55874">
    <property type="entry name" value="ATPase domain of HSP90 chaperone/DNA topoisomerase II/histidine kinase"/>
    <property type="match status" value="1"/>
</dbReference>
<evidence type="ECO:0000256" key="1">
    <source>
        <dbReference type="ARBA" id="ARBA00000085"/>
    </source>
</evidence>
<comment type="subcellular location">
    <subcellularLocation>
        <location evidence="2">Membrane</location>
    </subcellularLocation>
</comment>
<dbReference type="SUPFAM" id="SSF158472">
    <property type="entry name" value="HAMP domain-like"/>
    <property type="match status" value="1"/>
</dbReference>
<keyword evidence="6 12" id="KW-0812">Transmembrane</keyword>
<dbReference type="CDD" id="cd00082">
    <property type="entry name" value="HisKA"/>
    <property type="match status" value="1"/>
</dbReference>
<dbReference type="InterPro" id="IPR003594">
    <property type="entry name" value="HATPase_dom"/>
</dbReference>
<protein>
    <recommendedName>
        <fullName evidence="3">histidine kinase</fullName>
        <ecNumber evidence="3">2.7.13.3</ecNumber>
    </recommendedName>
</protein>
<dbReference type="PROSITE" id="PS50885">
    <property type="entry name" value="HAMP"/>
    <property type="match status" value="1"/>
</dbReference>
<dbReference type="Pfam" id="PF00672">
    <property type="entry name" value="HAMP"/>
    <property type="match status" value="1"/>
</dbReference>
<keyword evidence="4" id="KW-0597">Phosphoprotein</keyword>
<dbReference type="InterPro" id="IPR036890">
    <property type="entry name" value="HATPase_C_sf"/>
</dbReference>
<evidence type="ECO:0000256" key="12">
    <source>
        <dbReference type="SAM" id="Phobius"/>
    </source>
</evidence>
<name>A0ABR9R4F5_9FIRM</name>
<dbReference type="InterPro" id="IPR003660">
    <property type="entry name" value="HAMP_dom"/>
</dbReference>
<evidence type="ECO:0000259" key="13">
    <source>
        <dbReference type="PROSITE" id="PS50109"/>
    </source>
</evidence>
<dbReference type="EC" id="2.7.13.3" evidence="3"/>
<gene>
    <name evidence="15" type="ORF">INF35_09080</name>
</gene>
<dbReference type="RefSeq" id="WP_193501643.1">
    <property type="nucleotide sequence ID" value="NZ_JADCKC010000002.1"/>
</dbReference>
<dbReference type="InterPro" id="IPR004358">
    <property type="entry name" value="Sig_transdc_His_kin-like_C"/>
</dbReference>
<evidence type="ECO:0000256" key="11">
    <source>
        <dbReference type="SAM" id="MobiDB-lite"/>
    </source>
</evidence>
<evidence type="ECO:0000313" key="15">
    <source>
        <dbReference type="EMBL" id="MBE5037935.1"/>
    </source>
</evidence>
<evidence type="ECO:0000256" key="7">
    <source>
        <dbReference type="ARBA" id="ARBA00022777"/>
    </source>
</evidence>
<feature type="domain" description="Histidine kinase" evidence="13">
    <location>
        <begin position="260"/>
        <end position="477"/>
    </location>
</feature>
<evidence type="ECO:0000256" key="8">
    <source>
        <dbReference type="ARBA" id="ARBA00022989"/>
    </source>
</evidence>
<dbReference type="Gene3D" id="6.10.340.10">
    <property type="match status" value="1"/>
</dbReference>
<feature type="transmembrane region" description="Helical" evidence="12">
    <location>
        <begin position="168"/>
        <end position="190"/>
    </location>
</feature>
<dbReference type="InterPro" id="IPR003661">
    <property type="entry name" value="HisK_dim/P_dom"/>
</dbReference>
<evidence type="ECO:0000256" key="5">
    <source>
        <dbReference type="ARBA" id="ARBA00022679"/>
    </source>
</evidence>
<dbReference type="Pfam" id="PF02518">
    <property type="entry name" value="HATPase_c"/>
    <property type="match status" value="1"/>
</dbReference>